<reference evidence="8 9" key="1">
    <citation type="submission" date="2014-08" db="EMBL/GenBank/DDBJ databases">
        <title>Genome sequences of NCPPB Pectobacterium isolates.</title>
        <authorList>
            <person name="Glover R.H."/>
            <person name="Sapp M."/>
            <person name="Elphinstone J."/>
        </authorList>
    </citation>
    <scope>NUCLEOTIDE SEQUENCE [LARGE SCALE GENOMIC DNA]</scope>
    <source>
        <strain evidence="8 9">NCPPB 2795</strain>
    </source>
</reference>
<evidence type="ECO:0000259" key="7">
    <source>
        <dbReference type="Pfam" id="PF14200"/>
    </source>
</evidence>
<dbReference type="PROSITE" id="PS50231">
    <property type="entry name" value="RICIN_B_LECTIN"/>
    <property type="match status" value="1"/>
</dbReference>
<dbReference type="SUPFAM" id="SSF51445">
    <property type="entry name" value="(Trans)glycosidases"/>
    <property type="match status" value="1"/>
</dbReference>
<keyword evidence="4 6" id="KW-0378">Hydrolase</keyword>
<protein>
    <recommendedName>
        <fullName evidence="3 6">Arabinogalactan endo-beta-1,4-galactanase</fullName>
        <ecNumber evidence="3 6">3.2.1.89</ecNumber>
    </recommendedName>
</protein>
<dbReference type="Pfam" id="PF07745">
    <property type="entry name" value="Glyco_hydro_53"/>
    <property type="match status" value="1"/>
</dbReference>
<proteinExistence type="inferred from homology"/>
<dbReference type="CDD" id="cd23446">
    <property type="entry name" value="beta-trefoil_Ricin_1_3Gal43A"/>
    <property type="match status" value="1"/>
</dbReference>
<feature type="domain" description="Ricin B lectin" evidence="7">
    <location>
        <begin position="452"/>
        <end position="506"/>
    </location>
</feature>
<feature type="domain" description="Ricin B lectin" evidence="7">
    <location>
        <begin position="368"/>
        <end position="444"/>
    </location>
</feature>
<dbReference type="AlphaFoldDB" id="A0A093UCK0"/>
<dbReference type="GO" id="GO:0045490">
    <property type="term" value="P:pectin catabolic process"/>
    <property type="evidence" value="ECO:0007669"/>
    <property type="project" value="TreeGrafter"/>
</dbReference>
<evidence type="ECO:0000313" key="8">
    <source>
        <dbReference type="EMBL" id="KFX05973.1"/>
    </source>
</evidence>
<evidence type="ECO:0000256" key="2">
    <source>
        <dbReference type="ARBA" id="ARBA00010687"/>
    </source>
</evidence>
<dbReference type="Proteomes" id="UP000032874">
    <property type="component" value="Unassembled WGS sequence"/>
</dbReference>
<dbReference type="GO" id="GO:0015926">
    <property type="term" value="F:glucosidase activity"/>
    <property type="evidence" value="ECO:0007669"/>
    <property type="project" value="InterPro"/>
</dbReference>
<dbReference type="SUPFAM" id="SSF50370">
    <property type="entry name" value="Ricin B-like lectins"/>
    <property type="match status" value="1"/>
</dbReference>
<dbReference type="Gene3D" id="2.80.10.50">
    <property type="match status" value="1"/>
</dbReference>
<evidence type="ECO:0000313" key="9">
    <source>
        <dbReference type="Proteomes" id="UP000032874"/>
    </source>
</evidence>
<dbReference type="Pfam" id="PF14200">
    <property type="entry name" value="RicinB_lectin_2"/>
    <property type="match status" value="2"/>
</dbReference>
<dbReference type="EMBL" id="JQHM01000002">
    <property type="protein sequence ID" value="KFX05973.1"/>
    <property type="molecule type" value="Genomic_DNA"/>
</dbReference>
<dbReference type="InterPro" id="IPR017853">
    <property type="entry name" value="GH"/>
</dbReference>
<dbReference type="InterPro" id="IPR000772">
    <property type="entry name" value="Ricin_B_lectin"/>
</dbReference>
<gene>
    <name evidence="8" type="ORF">KP22_08940</name>
</gene>
<evidence type="ECO:0000256" key="4">
    <source>
        <dbReference type="ARBA" id="ARBA00022801"/>
    </source>
</evidence>
<evidence type="ECO:0000256" key="5">
    <source>
        <dbReference type="ARBA" id="ARBA00023295"/>
    </source>
</evidence>
<accession>A0A093UCK0</accession>
<dbReference type="eggNOG" id="COG3867">
    <property type="taxonomic scope" value="Bacteria"/>
</dbReference>
<dbReference type="InterPro" id="IPR035992">
    <property type="entry name" value="Ricin_B-like_lectins"/>
</dbReference>
<evidence type="ECO:0000256" key="3">
    <source>
        <dbReference type="ARBA" id="ARBA00012556"/>
    </source>
</evidence>
<dbReference type="STRING" id="55207.KP22_08940"/>
<organism evidence="8 9">
    <name type="scientific">Pectobacterium betavasculorum</name>
    <dbReference type="NCBI Taxonomy" id="55207"/>
    <lineage>
        <taxon>Bacteria</taxon>
        <taxon>Pseudomonadati</taxon>
        <taxon>Pseudomonadota</taxon>
        <taxon>Gammaproteobacteria</taxon>
        <taxon>Enterobacterales</taxon>
        <taxon>Pectobacteriaceae</taxon>
        <taxon>Pectobacterium</taxon>
    </lineage>
</organism>
<dbReference type="CDD" id="cd00161">
    <property type="entry name" value="beta-trefoil_Ricin-like"/>
    <property type="match status" value="1"/>
</dbReference>
<keyword evidence="6" id="KW-0732">Signal</keyword>
<keyword evidence="5 6" id="KW-0326">Glycosidase</keyword>
<dbReference type="InterPro" id="IPR011683">
    <property type="entry name" value="Glyco_hydro_53"/>
</dbReference>
<comment type="similarity">
    <text evidence="2 6">Belongs to the glycosyl hydrolase 53 family.</text>
</comment>
<dbReference type="EC" id="3.2.1.89" evidence="3 6"/>
<dbReference type="Gene3D" id="3.20.20.80">
    <property type="entry name" value="Glycosidases"/>
    <property type="match status" value="1"/>
</dbReference>
<comment type="caution">
    <text evidence="8">The sequence shown here is derived from an EMBL/GenBank/DDBJ whole genome shotgun (WGS) entry which is preliminary data.</text>
</comment>
<feature type="signal peptide" evidence="6">
    <location>
        <begin position="1"/>
        <end position="28"/>
    </location>
</feature>
<evidence type="ECO:0000256" key="6">
    <source>
        <dbReference type="RuleBase" id="RU361192"/>
    </source>
</evidence>
<dbReference type="GO" id="GO:0031218">
    <property type="term" value="F:arabinogalactan endo-1,4-beta-galactosidase activity"/>
    <property type="evidence" value="ECO:0007669"/>
    <property type="project" value="UniProtKB-EC"/>
</dbReference>
<dbReference type="RefSeq" id="WP_039323758.1">
    <property type="nucleotide sequence ID" value="NZ_JQHM01000002.1"/>
</dbReference>
<comment type="catalytic activity">
    <reaction evidence="1 6">
        <text>The enzyme specifically hydrolyzes (1-&gt;4)-beta-D-galactosidic linkages in type I arabinogalactans.</text>
        <dbReference type="EC" id="3.2.1.89"/>
    </reaction>
</comment>
<name>A0A093UCK0_9GAMM</name>
<feature type="chain" id="PRO_5005107226" description="Arabinogalactan endo-beta-1,4-galactanase" evidence="6">
    <location>
        <begin position="29"/>
        <end position="507"/>
    </location>
</feature>
<dbReference type="PANTHER" id="PTHR34983">
    <property type="entry name" value="ARABINOGALACTAN ENDO-BETA-1,4-GALACTANASE A"/>
    <property type="match status" value="1"/>
</dbReference>
<evidence type="ECO:0000256" key="1">
    <source>
        <dbReference type="ARBA" id="ARBA00001695"/>
    </source>
</evidence>
<dbReference type="PANTHER" id="PTHR34983:SF1">
    <property type="entry name" value="ARABINOGALACTAN ENDO-BETA-1,4-GALACTANASE A"/>
    <property type="match status" value="1"/>
</dbReference>
<sequence>MKKNNYSGMISILLMLFIGFMTANVAKAAQPFAYGADIGWVKQLEDRGVTWRDDVGTQRDVLQILRDHGINSVRLRIFVNPDPSALWHKDNTTWTMLGYTDKTRVVDAAQRAKAMGMRVMVDFHYSDVFADPGHQIKPVAWANYNISQLTTAVYNHTHEVMTALISAGVTPEWVQVGNEMNPGILLPEGSTSRFANLTQLLNAGYDAVKAISPSSKVISHLAHGDNNSNSRWFFDNFLTTHGGKTDVISFSFYPYWEGKNYWELTGALASNLNDMASRYGKEVMVVEVGGLETNPTDSYWTIRDTINLVKAVPGNKGIGVFYWEPAGNANVLLDGYALGATTQVSANVLQFTRALDAFAESQINFINGTRYKIANRHSGKSLNVVSGSHEDGAFVEQYSDGNWDSQRFYFNAIGNGYFNLVNVNSGKYIDIDSSANEDGAQILQMYNTGHFSQQWLILDAGDGYYKILNRNSGKLLDINSRSIENGASGIQWHDNGGWNQLWQITAN</sequence>